<name>A0A9P5Z5T1_9AGAR</name>
<evidence type="ECO:0000313" key="3">
    <source>
        <dbReference type="Proteomes" id="UP000807469"/>
    </source>
</evidence>
<protein>
    <submittedName>
        <fullName evidence="2">Uncharacterized protein</fullName>
    </submittedName>
</protein>
<dbReference type="OrthoDB" id="185373at2759"/>
<comment type="caution">
    <text evidence="2">The sequence shown here is derived from an EMBL/GenBank/DDBJ whole genome shotgun (WGS) entry which is preliminary data.</text>
</comment>
<dbReference type="EMBL" id="MU155192">
    <property type="protein sequence ID" value="KAF9480575.1"/>
    <property type="molecule type" value="Genomic_DNA"/>
</dbReference>
<feature type="compositionally biased region" description="Low complexity" evidence="1">
    <location>
        <begin position="777"/>
        <end position="787"/>
    </location>
</feature>
<gene>
    <name evidence="2" type="ORF">BDN70DRAFT_931595</name>
</gene>
<dbReference type="AlphaFoldDB" id="A0A9P5Z5T1"/>
<dbReference type="Proteomes" id="UP000807469">
    <property type="component" value="Unassembled WGS sequence"/>
</dbReference>
<reference evidence="2" key="1">
    <citation type="submission" date="2020-11" db="EMBL/GenBank/DDBJ databases">
        <authorList>
            <consortium name="DOE Joint Genome Institute"/>
            <person name="Ahrendt S."/>
            <person name="Riley R."/>
            <person name="Andreopoulos W."/>
            <person name="Labutti K."/>
            <person name="Pangilinan J."/>
            <person name="Ruiz-Duenas F.J."/>
            <person name="Barrasa J.M."/>
            <person name="Sanchez-Garcia M."/>
            <person name="Camarero S."/>
            <person name="Miyauchi S."/>
            <person name="Serrano A."/>
            <person name="Linde D."/>
            <person name="Babiker R."/>
            <person name="Drula E."/>
            <person name="Ayuso-Fernandez I."/>
            <person name="Pacheco R."/>
            <person name="Padilla G."/>
            <person name="Ferreira P."/>
            <person name="Barriuso J."/>
            <person name="Kellner H."/>
            <person name="Castanera R."/>
            <person name="Alfaro M."/>
            <person name="Ramirez L."/>
            <person name="Pisabarro A.G."/>
            <person name="Kuo A."/>
            <person name="Tritt A."/>
            <person name="Lipzen A."/>
            <person name="He G."/>
            <person name="Yan M."/>
            <person name="Ng V."/>
            <person name="Cullen D."/>
            <person name="Martin F."/>
            <person name="Rosso M.-N."/>
            <person name="Henrissat B."/>
            <person name="Hibbett D."/>
            <person name="Martinez A.T."/>
            <person name="Grigoriev I.V."/>
        </authorList>
    </citation>
    <scope>NUCLEOTIDE SEQUENCE</scope>
    <source>
        <strain evidence="2">CIRM-BRFM 674</strain>
    </source>
</reference>
<feature type="region of interest" description="Disordered" evidence="1">
    <location>
        <begin position="761"/>
        <end position="789"/>
    </location>
</feature>
<proteinExistence type="predicted"/>
<accession>A0A9P5Z5T1</accession>
<organism evidence="2 3">
    <name type="scientific">Pholiota conissans</name>
    <dbReference type="NCBI Taxonomy" id="109636"/>
    <lineage>
        <taxon>Eukaryota</taxon>
        <taxon>Fungi</taxon>
        <taxon>Dikarya</taxon>
        <taxon>Basidiomycota</taxon>
        <taxon>Agaricomycotina</taxon>
        <taxon>Agaricomycetes</taxon>
        <taxon>Agaricomycetidae</taxon>
        <taxon>Agaricales</taxon>
        <taxon>Agaricineae</taxon>
        <taxon>Strophariaceae</taxon>
        <taxon>Pholiota</taxon>
    </lineage>
</organism>
<evidence type="ECO:0000313" key="2">
    <source>
        <dbReference type="EMBL" id="KAF9480575.1"/>
    </source>
</evidence>
<evidence type="ECO:0000256" key="1">
    <source>
        <dbReference type="SAM" id="MobiDB-lite"/>
    </source>
</evidence>
<sequence length="865" mass="98647">MSRHLLKSRWAWIAREHIQKHLTRSRRFSTAIQQPTLSLRHSHSFADPDVPTRTFPIDIIDHQNTVRMFDAALTSGEYETAKEILLDLVDRHAVDSSNMDIFRQLRAVIIRSEKPSINMLLELGLALASKGYTDFVRDEIGPDVEDYGSGQVFSRFQAVIATLEKTRQKPTGSLVFEDASEDYSNVLSRFPLPPPSIMELIDQLSPLLPDQSADDKSIFEEENDEYSLYTPSHTAEYSSNPSAEKLLELLKAESFERALELLNEMQIINTPIPPSPLYEIASLNVLRNATLSPADKLDQFTKWFSLVLPRHAVTPAPDFVELRYLVLQSPNSHLELMKRCAMILASKGYGHNRLKYFLKPIFIHLPAAEVMNFIHELERRDRDYWLEQIPVSALLRTRRTSANIRGAALASLTYLGHIDEAIALITEKDTPIFPLHVYDILLRKLETTPKREYRNYIHFVDYLRSQRIEIEVAQGKRVPLPRHFPSLSDVLPAPADPTHLPSVLRYLRKAILLQDTHRILPALLTNFMEDYLKTGRSLALHLLLTKALRKSHRAVKLLVFAEMRLYRQFQQFDLVIKTFGQHFYIAGVPRDKVVGWYNNVQGHAENNGEGLSRVSGFHLHTLLAGGKLWPDLEQCNLVWEALIIIANRDKPALRRLYEQFIAYASHLSDPSRHLVDVDPLPVTTRFGLPVSGETFHAFMHHLLPFFGPEFGEKVIEDMWRLGLWPGKFHYGTLARHYADRGNLLQVFTIIDDLESGAVLQNRPQKPVSQQEKHGAAVDESSSVDASSPTKVPLFMQPDPPFYINIMQGLIYSTNLDAAEEVHRRLQQRFSCPPGSYAPLDRALKKLDDLKVLLASEGSTKSNPTM</sequence>
<keyword evidence="3" id="KW-1185">Reference proteome</keyword>